<dbReference type="Proteomes" id="UP000800235">
    <property type="component" value="Unassembled WGS sequence"/>
</dbReference>
<dbReference type="EMBL" id="MU007011">
    <property type="protein sequence ID" value="KAF2436244.1"/>
    <property type="molecule type" value="Genomic_DNA"/>
</dbReference>
<reference evidence="1" key="1">
    <citation type="journal article" date="2020" name="Stud. Mycol.">
        <title>101 Dothideomycetes genomes: a test case for predicting lifestyles and emergence of pathogens.</title>
        <authorList>
            <person name="Haridas S."/>
            <person name="Albert R."/>
            <person name="Binder M."/>
            <person name="Bloem J."/>
            <person name="Labutti K."/>
            <person name="Salamov A."/>
            <person name="Andreopoulos B."/>
            <person name="Baker S."/>
            <person name="Barry K."/>
            <person name="Bills G."/>
            <person name="Bluhm B."/>
            <person name="Cannon C."/>
            <person name="Castanera R."/>
            <person name="Culley D."/>
            <person name="Daum C."/>
            <person name="Ezra D."/>
            <person name="Gonzalez J."/>
            <person name="Henrissat B."/>
            <person name="Kuo A."/>
            <person name="Liang C."/>
            <person name="Lipzen A."/>
            <person name="Lutzoni F."/>
            <person name="Magnuson J."/>
            <person name="Mondo S."/>
            <person name="Nolan M."/>
            <person name="Ohm R."/>
            <person name="Pangilinan J."/>
            <person name="Park H.-J."/>
            <person name="Ramirez L."/>
            <person name="Alfaro M."/>
            <person name="Sun H."/>
            <person name="Tritt A."/>
            <person name="Yoshinaga Y."/>
            <person name="Zwiers L.-H."/>
            <person name="Turgeon B."/>
            <person name="Goodwin S."/>
            <person name="Spatafora J."/>
            <person name="Crous P."/>
            <person name="Grigoriev I."/>
        </authorList>
    </citation>
    <scope>NUCLEOTIDE SEQUENCE</scope>
    <source>
        <strain evidence="1">CBS 130266</strain>
    </source>
</reference>
<sequence>MASLPAPLSTIDNLVVCPLSTALHSYFLHLGSLWSSSTGAVHPKQQFLLDLAGVMASQITEERISRSSSTRRRCYRLSQLIGSIAQNLALDNDDRGVDALLNVVNEVTHASRAATNTSDGDVDLFGPLLRSMKLLKEAEKRKVAVGEYVSLSSAEDYVMGASAELLVPNESECHICCEEYYQEEKDMDTLDLLNMMVPLETAPTISHKPFQHTCCGQSVGAECLIEFLKESPTCPQCRKLVCRNPPTHLAKRKEMFEALSIRDFMLTPPKEDCNLYVLPVAMSRDFERIINIMAKQIDKPNFVHCKETRALMLALDKYVAEFVGQMRSYRVFEGQLLYLSDFVYDSYEKEDVSSGYVWNDFSRMCCYFLLNWYALAQPLRSTQEWQLWESKFAHRAVDWPMTEVLPFLW</sequence>
<evidence type="ECO:0000313" key="2">
    <source>
        <dbReference type="Proteomes" id="UP000800235"/>
    </source>
</evidence>
<dbReference type="Gene3D" id="3.30.40.10">
    <property type="entry name" value="Zinc/RING finger domain, C3HC4 (zinc finger)"/>
    <property type="match status" value="1"/>
</dbReference>
<dbReference type="SUPFAM" id="SSF57850">
    <property type="entry name" value="RING/U-box"/>
    <property type="match status" value="1"/>
</dbReference>
<accession>A0A9P4P425</accession>
<dbReference type="InterPro" id="IPR013083">
    <property type="entry name" value="Znf_RING/FYVE/PHD"/>
</dbReference>
<evidence type="ECO:0000313" key="1">
    <source>
        <dbReference type="EMBL" id="KAF2436244.1"/>
    </source>
</evidence>
<proteinExistence type="predicted"/>
<organism evidence="1 2">
    <name type="scientific">Tothia fuscella</name>
    <dbReference type="NCBI Taxonomy" id="1048955"/>
    <lineage>
        <taxon>Eukaryota</taxon>
        <taxon>Fungi</taxon>
        <taxon>Dikarya</taxon>
        <taxon>Ascomycota</taxon>
        <taxon>Pezizomycotina</taxon>
        <taxon>Dothideomycetes</taxon>
        <taxon>Pleosporomycetidae</taxon>
        <taxon>Venturiales</taxon>
        <taxon>Cylindrosympodiaceae</taxon>
        <taxon>Tothia</taxon>
    </lineage>
</organism>
<keyword evidence="2" id="KW-1185">Reference proteome</keyword>
<name>A0A9P4P425_9PEZI</name>
<comment type="caution">
    <text evidence="1">The sequence shown here is derived from an EMBL/GenBank/DDBJ whole genome shotgun (WGS) entry which is preliminary data.</text>
</comment>
<protein>
    <submittedName>
        <fullName evidence="1">Uncharacterized protein</fullName>
    </submittedName>
</protein>
<gene>
    <name evidence="1" type="ORF">EJ08DRAFT_645248</name>
</gene>
<dbReference type="AlphaFoldDB" id="A0A9P4P425"/>